<protein>
    <submittedName>
        <fullName evidence="12">Abc transporter</fullName>
    </submittedName>
</protein>
<feature type="transmembrane region" description="Helical" evidence="9">
    <location>
        <begin position="941"/>
        <end position="963"/>
    </location>
</feature>
<feature type="domain" description="ABC transporter" evidence="10">
    <location>
        <begin position="363"/>
        <end position="607"/>
    </location>
</feature>
<keyword evidence="5" id="KW-0067">ATP-binding</keyword>
<dbReference type="InterPro" id="IPR017871">
    <property type="entry name" value="ABC_transporter-like_CS"/>
</dbReference>
<evidence type="ECO:0000256" key="3">
    <source>
        <dbReference type="ARBA" id="ARBA00022692"/>
    </source>
</evidence>
<feature type="domain" description="ABC transporter" evidence="10">
    <location>
        <begin position="1003"/>
        <end position="1426"/>
    </location>
</feature>
<dbReference type="Gene3D" id="1.20.1560.10">
    <property type="entry name" value="ABC transporter type 1, transmembrane domain"/>
    <property type="match status" value="2"/>
</dbReference>
<dbReference type="InterPro" id="IPR011527">
    <property type="entry name" value="ABC1_TM_dom"/>
</dbReference>
<evidence type="ECO:0000313" key="12">
    <source>
        <dbReference type="EMBL" id="CDW72285.1"/>
    </source>
</evidence>
<dbReference type="Proteomes" id="UP000039865">
    <property type="component" value="Unassembled WGS sequence"/>
</dbReference>
<keyword evidence="7 9" id="KW-0472">Membrane</keyword>
<dbReference type="OrthoDB" id="6500128at2759"/>
<reference evidence="12 13" key="1">
    <citation type="submission" date="2014-06" db="EMBL/GenBank/DDBJ databases">
        <authorList>
            <person name="Swart Estienne"/>
        </authorList>
    </citation>
    <scope>NUCLEOTIDE SEQUENCE [LARGE SCALE GENOMIC DNA]</scope>
    <source>
        <strain evidence="12 13">130c</strain>
    </source>
</reference>
<proteinExistence type="inferred from homology"/>
<dbReference type="SUPFAM" id="SSF52540">
    <property type="entry name" value="P-loop containing nucleoside triphosphate hydrolases"/>
    <property type="match status" value="2"/>
</dbReference>
<feature type="transmembrane region" description="Helical" evidence="9">
    <location>
        <begin position="789"/>
        <end position="808"/>
    </location>
</feature>
<name>A0A077ZSE4_STYLE</name>
<dbReference type="PROSITE" id="PS50893">
    <property type="entry name" value="ABC_TRANSPORTER_2"/>
    <property type="match status" value="2"/>
</dbReference>
<dbReference type="GO" id="GO:0015421">
    <property type="term" value="F:ABC-type oligopeptide transporter activity"/>
    <property type="evidence" value="ECO:0007669"/>
    <property type="project" value="TreeGrafter"/>
</dbReference>
<evidence type="ECO:0000256" key="2">
    <source>
        <dbReference type="ARBA" id="ARBA00007577"/>
    </source>
</evidence>
<feature type="transmembrane region" description="Helical" evidence="9">
    <location>
        <begin position="82"/>
        <end position="104"/>
    </location>
</feature>
<evidence type="ECO:0000259" key="11">
    <source>
        <dbReference type="PROSITE" id="PS50929"/>
    </source>
</evidence>
<keyword evidence="4" id="KW-0547">Nucleotide-binding</keyword>
<dbReference type="InterPro" id="IPR003593">
    <property type="entry name" value="AAA+_ATPase"/>
</dbReference>
<dbReference type="InterPro" id="IPR003439">
    <property type="entry name" value="ABC_transporter-like_ATP-bd"/>
</dbReference>
<feature type="domain" description="ABC transmembrane type-1" evidence="11">
    <location>
        <begin position="35"/>
        <end position="329"/>
    </location>
</feature>
<feature type="transmembrane region" description="Helical" evidence="9">
    <location>
        <begin position="705"/>
        <end position="725"/>
    </location>
</feature>
<dbReference type="PANTHER" id="PTHR43394:SF27">
    <property type="entry name" value="ATP-DEPENDENT TRANSLOCASE ABCB1-LIKE"/>
    <property type="match status" value="1"/>
</dbReference>
<evidence type="ECO:0000256" key="8">
    <source>
        <dbReference type="SAM" id="Coils"/>
    </source>
</evidence>
<keyword evidence="13" id="KW-1185">Reference proteome</keyword>
<dbReference type="PROSITE" id="PS50929">
    <property type="entry name" value="ABC_TM1F"/>
    <property type="match status" value="2"/>
</dbReference>
<dbReference type="GO" id="GO:0005743">
    <property type="term" value="C:mitochondrial inner membrane"/>
    <property type="evidence" value="ECO:0007669"/>
    <property type="project" value="TreeGrafter"/>
</dbReference>
<dbReference type="FunCoup" id="A0A077ZSE4">
    <property type="interactions" value="3"/>
</dbReference>
<evidence type="ECO:0000256" key="6">
    <source>
        <dbReference type="ARBA" id="ARBA00022989"/>
    </source>
</evidence>
<keyword evidence="6 9" id="KW-1133">Transmembrane helix</keyword>
<gene>
    <name evidence="12" type="primary">Contig1238.g1361</name>
    <name evidence="12" type="ORF">STYLEM_1243</name>
</gene>
<sequence>MKNQQNIEGERTMKKQFKFFDFFQYISNTNKLLLIIGTFSAVATGTLIPVGDVFLGDISEAFDPYSNTTGRKQILIDVTKRIAIVASFIWLCGYLYFALWQLVAENISFDLRVRFLKAILRQEISFYDEVKIEQLPASIGEKFFQIQESIGQKFSTIIFTLSNITASVVLSLVYGVDLALICLTIFPLAIFLIIIIGGFVKKAANISSEKMNILGGKIEESLSGIKVISTFAQEESEIEDFNRKAYNAKDFSIKSEYFTSGFIGILKCAIYGSYGFNMWMATLYLDKSKVNPCTGKPYTQQDIVSILFVILTCTSSAFQLIPNFSALVKAIQVGEEIFKIINRQPTIQNNNNCLYNMPNFDKIEFIDVSFKYPNAKQNTLENLNFEIKTNSTTAIVGASGSGKSTIIQLLERFYDPQLGQIKMGDVDIREVSLETLRESIGYVQQEPVLIIGTIRDNILLGNIDASDEDIKNTVKVANASFIYELENQLDTYIGSSSLINLSGGQKQRIAIARALIKKPKILILDEAKYQQAEKILIISFNQHSKLRKQFDDNNKTILTAVKGTHQYASILQELDQNQEFEELVENFKIEQYDIQYQSDQEDWPSTIQQNKSPRLNTARDLENSQISDDCNQISPDDLMVTSQLASPATSLISQINKHYGPRYLIILTMIVSFINAFAFPLNGMIYMKNLFIIMKYHSSTFIEDRNYWCSLYIVLALGTGLFDFLTRSLHKHLGENLSCSIRTKLYSTIIKKNVSWFDRKDRAPGILISLFSEDITALNGLTGETISNILEAILTLVVGAIIAVFYHWKMALVSLATAPFVMFAGVALQLVIWDRTKSSSQQSGKDSQVLDPYDKANALVSDVLMNYMTVISFGPKNIEYLLQKYASFLEEPMRKGKRSAHFSGFLFGYFQGVRFLYFAGNFYLATIFIFDQNDDPEQTFIAIYTVMMAAFAAGSSISLIPSFSKSKHAANKIFGIIEDEKIKNPKISQLEKAQLLNVNQGMIEFKNVDFRYPSRQQKILKNLSFKIHAGMKVAIVGHSGSGKSTIASLILRMYEKMQGQILIDNIDLESYDVKTLRSQIGYVMQEPKLFNISIKDNIIYGNRKATNRQIKEAAQLANCLHFIEQDEQDKDQKEQQQNLIENLKEVIQSKLKSLNYFSNLEEQVALLSEECTLNARTIELMTQIFLKSDDISQVKMIETNFERFIEVIRIYSSLTTSSWVEILNGIQFLHDIEKLFEEHQKDLETIQICQIEQIIMKYQIQKPYSQTLIDLLREEITLTLEQQAKLAILLDQLSLSNNNNHKFHIKNDENDDTLHQGFNKICGLQGAMLSGGQKQRIAIARALIKDPKILILDEATSALDEQSQNKVQQALDRAMEGRTSIIIAHRLSTIRNCERILVMHKGEIIEQGTFNELSENPYSYFYKLKSGMEM</sequence>
<accession>A0A077ZSE4</accession>
<feature type="transmembrane region" description="Helical" evidence="9">
    <location>
        <begin position="663"/>
        <end position="685"/>
    </location>
</feature>
<feature type="transmembrane region" description="Helical" evidence="9">
    <location>
        <begin position="257"/>
        <end position="283"/>
    </location>
</feature>
<dbReference type="Gene3D" id="3.40.50.300">
    <property type="entry name" value="P-loop containing nucleotide triphosphate hydrolases"/>
    <property type="match status" value="3"/>
</dbReference>
<dbReference type="Pfam" id="PF00005">
    <property type="entry name" value="ABC_tran"/>
    <property type="match status" value="3"/>
</dbReference>
<dbReference type="Pfam" id="PF00664">
    <property type="entry name" value="ABC_membrane"/>
    <property type="match status" value="2"/>
</dbReference>
<organism evidence="12 13">
    <name type="scientific">Stylonychia lemnae</name>
    <name type="common">Ciliate</name>
    <dbReference type="NCBI Taxonomy" id="5949"/>
    <lineage>
        <taxon>Eukaryota</taxon>
        <taxon>Sar</taxon>
        <taxon>Alveolata</taxon>
        <taxon>Ciliophora</taxon>
        <taxon>Intramacronucleata</taxon>
        <taxon>Spirotrichea</taxon>
        <taxon>Stichotrichia</taxon>
        <taxon>Sporadotrichida</taxon>
        <taxon>Oxytrichidae</taxon>
        <taxon>Stylonychinae</taxon>
        <taxon>Stylonychia</taxon>
    </lineage>
</organism>
<comment type="similarity">
    <text evidence="2">Belongs to the ABC transporter superfamily. ABCB family. Multidrug resistance exporter (TC 3.A.1.201) subfamily.</text>
</comment>
<feature type="coiled-coil region" evidence="8">
    <location>
        <begin position="1123"/>
        <end position="1153"/>
    </location>
</feature>
<dbReference type="GO" id="GO:0016887">
    <property type="term" value="F:ATP hydrolysis activity"/>
    <property type="evidence" value="ECO:0007669"/>
    <property type="project" value="InterPro"/>
</dbReference>
<dbReference type="InterPro" id="IPR027417">
    <property type="entry name" value="P-loop_NTPase"/>
</dbReference>
<dbReference type="EMBL" id="CCKQ01001171">
    <property type="protein sequence ID" value="CDW72285.1"/>
    <property type="molecule type" value="Genomic_DNA"/>
</dbReference>
<comment type="subcellular location">
    <subcellularLocation>
        <location evidence="1">Membrane</location>
        <topology evidence="1">Multi-pass membrane protein</topology>
    </subcellularLocation>
</comment>
<evidence type="ECO:0000259" key="10">
    <source>
        <dbReference type="PROSITE" id="PS50893"/>
    </source>
</evidence>
<evidence type="ECO:0000313" key="13">
    <source>
        <dbReference type="Proteomes" id="UP000039865"/>
    </source>
</evidence>
<dbReference type="CDD" id="cd18578">
    <property type="entry name" value="ABC_6TM_Pgp_ABCB1_D2_like"/>
    <property type="match status" value="1"/>
</dbReference>
<evidence type="ECO:0000256" key="7">
    <source>
        <dbReference type="ARBA" id="ARBA00023136"/>
    </source>
</evidence>
<feature type="domain" description="ABC transmembrane type-1" evidence="11">
    <location>
        <begin position="666"/>
        <end position="965"/>
    </location>
</feature>
<feature type="transmembrane region" description="Helical" evidence="9">
    <location>
        <begin position="154"/>
        <end position="172"/>
    </location>
</feature>
<keyword evidence="8" id="KW-0175">Coiled coil</keyword>
<evidence type="ECO:0000256" key="9">
    <source>
        <dbReference type="SAM" id="Phobius"/>
    </source>
</evidence>
<evidence type="ECO:0000256" key="5">
    <source>
        <dbReference type="ARBA" id="ARBA00022840"/>
    </source>
</evidence>
<dbReference type="SUPFAM" id="SSF90123">
    <property type="entry name" value="ABC transporter transmembrane region"/>
    <property type="match status" value="2"/>
</dbReference>
<dbReference type="GO" id="GO:0005524">
    <property type="term" value="F:ATP binding"/>
    <property type="evidence" value="ECO:0007669"/>
    <property type="project" value="UniProtKB-KW"/>
</dbReference>
<feature type="transmembrane region" description="Helical" evidence="9">
    <location>
        <begin position="178"/>
        <end position="200"/>
    </location>
</feature>
<evidence type="ECO:0000256" key="1">
    <source>
        <dbReference type="ARBA" id="ARBA00004141"/>
    </source>
</evidence>
<keyword evidence="3 9" id="KW-0812">Transmembrane</keyword>
<dbReference type="PROSITE" id="PS00211">
    <property type="entry name" value="ABC_TRANSPORTER_1"/>
    <property type="match status" value="2"/>
</dbReference>
<feature type="transmembrane region" description="Helical" evidence="9">
    <location>
        <begin position="32"/>
        <end position="50"/>
    </location>
</feature>
<dbReference type="SMART" id="SM00382">
    <property type="entry name" value="AAA"/>
    <property type="match status" value="2"/>
</dbReference>
<evidence type="ECO:0000256" key="4">
    <source>
        <dbReference type="ARBA" id="ARBA00022741"/>
    </source>
</evidence>
<dbReference type="InterPro" id="IPR039421">
    <property type="entry name" value="Type_1_exporter"/>
</dbReference>
<dbReference type="GO" id="GO:0090374">
    <property type="term" value="P:oligopeptide export from mitochondrion"/>
    <property type="evidence" value="ECO:0007669"/>
    <property type="project" value="TreeGrafter"/>
</dbReference>
<feature type="transmembrane region" description="Helical" evidence="9">
    <location>
        <begin position="814"/>
        <end position="833"/>
    </location>
</feature>
<dbReference type="InParanoid" id="A0A077ZSE4"/>
<dbReference type="CDD" id="cd18577">
    <property type="entry name" value="ABC_6TM_Pgp_ABCB1_D1_like"/>
    <property type="match status" value="1"/>
</dbReference>
<dbReference type="InterPro" id="IPR036640">
    <property type="entry name" value="ABC1_TM_sf"/>
</dbReference>
<feature type="transmembrane region" description="Helical" evidence="9">
    <location>
        <begin position="902"/>
        <end position="929"/>
    </location>
</feature>
<dbReference type="PANTHER" id="PTHR43394">
    <property type="entry name" value="ATP-DEPENDENT PERMEASE MDL1, MITOCHONDRIAL"/>
    <property type="match status" value="1"/>
</dbReference>